<sequence length="283" mass="32116">MEDRIRVFVSGRVGKISHVFTIDITPPPECRVISISKTPIFSPNHNIGTFDDEGVMPSCFVTRDDGEIQFLYSGWNSRNTIPYHNSTGIAKYLPVENKMERLFDGPILERTYLHPYLAVTPTVWKNKGGFNALYISGLEWIKGEDRYEPLYVIKKATSKNLLDWDRPIEQFIPSRHNLECFSNPSVRHDTHEVFDVLFCSRNAFDFRSNPLNSYKIGYASIDGNAVIRGDIQWTGSPASVLENVMQCYPSFIEWGGKTYVIYNGNAFGATGFGLAEFIKSGEQ</sequence>
<evidence type="ECO:0000313" key="1">
    <source>
        <dbReference type="EMBL" id="AWW49192.1"/>
    </source>
</evidence>
<gene>
    <name evidence="1" type="ORF">Pas1_01660</name>
</gene>
<evidence type="ECO:0008006" key="3">
    <source>
        <dbReference type="Google" id="ProtNLM"/>
    </source>
</evidence>
<dbReference type="SUPFAM" id="SSF75005">
    <property type="entry name" value="Arabinanase/levansucrase/invertase"/>
    <property type="match status" value="1"/>
</dbReference>
<dbReference type="AlphaFoldDB" id="A0A2Z4JSA9"/>
<dbReference type="Proteomes" id="UP000248592">
    <property type="component" value="Chromosome"/>
</dbReference>
<proteinExistence type="predicted"/>
<reference evidence="2" key="1">
    <citation type="submission" date="2018-06" db="EMBL/GenBank/DDBJ databases">
        <title>Description of a new Polynucleobacter species.</title>
        <authorList>
            <person name="Hahn M.W."/>
        </authorList>
    </citation>
    <scope>NUCLEOTIDE SEQUENCE [LARGE SCALE GENOMIC DNA]</scope>
    <source>
        <strain evidence="2">MG-25-Pas1-D2</strain>
    </source>
</reference>
<dbReference type="EMBL" id="CP030085">
    <property type="protein sequence ID" value="AWW49192.1"/>
    <property type="molecule type" value="Genomic_DNA"/>
</dbReference>
<name>A0A2Z4JSA9_9BURK</name>
<protein>
    <recommendedName>
        <fullName evidence="3">Glycosidase</fullName>
    </recommendedName>
</protein>
<evidence type="ECO:0000313" key="2">
    <source>
        <dbReference type="Proteomes" id="UP000248592"/>
    </source>
</evidence>
<dbReference type="InterPro" id="IPR023296">
    <property type="entry name" value="Glyco_hydro_beta-prop_sf"/>
</dbReference>
<organism evidence="1 2">
    <name type="scientific">Polynucleobacter paneuropaeus</name>
    <dbReference type="NCBI Taxonomy" id="2527775"/>
    <lineage>
        <taxon>Bacteria</taxon>
        <taxon>Pseudomonadati</taxon>
        <taxon>Pseudomonadota</taxon>
        <taxon>Betaproteobacteria</taxon>
        <taxon>Burkholderiales</taxon>
        <taxon>Burkholderiaceae</taxon>
        <taxon>Polynucleobacter</taxon>
    </lineage>
</organism>
<accession>A0A2Z4JSA9</accession>